<proteinExistence type="predicted"/>
<sequence length="805" mass="89534">MNSTASAHDQTHNTLWRTRLGCALRTVLACTIVGCTTLYGPEPLQRLLSYSAFSYVTTILIVSEGTLGGALRGFWLVVYAAVQVLIPSMLSLWLIGPARFTNALAAVAVALSAFVAALPESTPLLCKRLAFGQTVIVYVGTVVYGAQTRPFMHPIHVVSSTALGALASFLATLFPFPRLAHWEVKRACSLYTENASKRLCLIVEALSNHDTSTAAATRELIAQEKCLSKTGLELLQIVRDNQGGMAWERPSIKFLKSGLKDLGEKLQEVEVPLRGMEIALSFWPELLHIGMIDKELKQVLQISKERIIGLKLKNIAKRIVSSEGESEISEKRPLPAKSTTTTSFSIPMNPAALFILYCMEFLQDDPPTIPNSDNTPKKTEESNGTLNSFQRALNNLIIRPPSSSSSSSRHKLVFAFKCSISLGFATLFGLMYDKTNGYWSGLIIAISFVTGRHAVFALANDRAQGTAMGSIYGVLCSFLFPRFLELRFLLLLPWIIFTSFLIHSKKYGQAGAFSAAIGALLILGRKNYGSPTKFAIARITEATIGLICFILVELLFNHSRAATLAKSQLSQSMRVFRDCVENIVICSSKENALASSGRLREKLQELKYHVKELETFILEAEREPNFWFVPFDGSCYHKLLRSFSTLVNLLHFVAYKIEFISEASQRLEGDLEEQLKQVSYDIELFSRRVGSSLRCLEEEASSATTLQVALKKDSQVENLSCNIENAFMHLSGDDEDAEDILIRHLEEFIDKIYACDCRVTDKLKRQMALCLGGLVFCIHGFAREAKDIEKKVKEFIIWKNPSTMQ</sequence>
<dbReference type="PANTHER" id="PTHR30509:SF34">
    <property type="entry name" value="F3L24.34 PROTEIN"/>
    <property type="match status" value="1"/>
</dbReference>
<evidence type="ECO:0000256" key="5">
    <source>
        <dbReference type="ARBA" id="ARBA00023136"/>
    </source>
</evidence>
<feature type="transmembrane region" description="Helical" evidence="6">
    <location>
        <begin position="130"/>
        <end position="147"/>
    </location>
</feature>
<feature type="transmembrane region" description="Helical" evidence="6">
    <location>
        <begin position="74"/>
        <end position="94"/>
    </location>
</feature>
<feature type="transmembrane region" description="Helical" evidence="6">
    <location>
        <begin position="535"/>
        <end position="556"/>
    </location>
</feature>
<keyword evidence="4 6" id="KW-1133">Transmembrane helix</keyword>
<reference evidence="9" key="1">
    <citation type="submission" date="2016-06" db="EMBL/GenBank/DDBJ databases">
        <title>Parallel loss of symbiosis genes in relatives of nitrogen-fixing non-legume Parasponia.</title>
        <authorList>
            <person name="Van Velzen R."/>
            <person name="Holmer R."/>
            <person name="Bu F."/>
            <person name="Rutten L."/>
            <person name="Van Zeijl A."/>
            <person name="Liu W."/>
            <person name="Santuari L."/>
            <person name="Cao Q."/>
            <person name="Sharma T."/>
            <person name="Shen D."/>
            <person name="Roswanjaya Y."/>
            <person name="Wardhani T."/>
            <person name="Kalhor M.S."/>
            <person name="Jansen J."/>
            <person name="Van den Hoogen J."/>
            <person name="Gungor B."/>
            <person name="Hartog M."/>
            <person name="Hontelez J."/>
            <person name="Verver J."/>
            <person name="Yang W.-C."/>
            <person name="Schijlen E."/>
            <person name="Repin R."/>
            <person name="Schilthuizen M."/>
            <person name="Schranz E."/>
            <person name="Heidstra R."/>
            <person name="Miyata K."/>
            <person name="Fedorova E."/>
            <person name="Kohlen W."/>
            <person name="Bisseling T."/>
            <person name="Smit S."/>
            <person name="Geurts R."/>
        </authorList>
    </citation>
    <scope>NUCLEOTIDE SEQUENCE [LARGE SCALE GENOMIC DNA]</scope>
    <source>
        <strain evidence="9">cv. RG33-2</strain>
    </source>
</reference>
<dbReference type="PANTHER" id="PTHR30509">
    <property type="entry name" value="P-HYDROXYBENZOIC ACID EFFLUX PUMP SUBUNIT-RELATED"/>
    <property type="match status" value="1"/>
</dbReference>
<evidence type="ECO:0000256" key="3">
    <source>
        <dbReference type="ARBA" id="ARBA00022692"/>
    </source>
</evidence>
<dbReference type="InterPro" id="IPR049453">
    <property type="entry name" value="Memb_transporter_dom"/>
</dbReference>
<dbReference type="AlphaFoldDB" id="A0A2P5EGQ4"/>
<comment type="caution">
    <text evidence="8">The sequence shown here is derived from an EMBL/GenBank/DDBJ whole genome shotgun (WGS) entry which is preliminary data.</text>
</comment>
<evidence type="ECO:0000313" key="8">
    <source>
        <dbReference type="EMBL" id="PON84674.1"/>
    </source>
</evidence>
<dbReference type="Pfam" id="PF13515">
    <property type="entry name" value="FUSC_2"/>
    <property type="match status" value="1"/>
</dbReference>
<feature type="transmembrane region" description="Helical" evidence="6">
    <location>
        <begin position="438"/>
        <end position="459"/>
    </location>
</feature>
<gene>
    <name evidence="8" type="ORF">TorRG33x02_195010</name>
</gene>
<feature type="transmembrane region" description="Helical" evidence="6">
    <location>
        <begin position="471"/>
        <end position="495"/>
    </location>
</feature>
<accession>A0A2P5EGQ4</accession>
<evidence type="ECO:0000256" key="1">
    <source>
        <dbReference type="ARBA" id="ARBA00004651"/>
    </source>
</evidence>
<evidence type="ECO:0000256" key="2">
    <source>
        <dbReference type="ARBA" id="ARBA00022475"/>
    </source>
</evidence>
<feature type="transmembrane region" description="Helical" evidence="6">
    <location>
        <begin position="412"/>
        <end position="432"/>
    </location>
</feature>
<dbReference type="Proteomes" id="UP000237000">
    <property type="component" value="Unassembled WGS sequence"/>
</dbReference>
<feature type="transmembrane region" description="Helical" evidence="6">
    <location>
        <begin position="22"/>
        <end position="41"/>
    </location>
</feature>
<keyword evidence="9" id="KW-1185">Reference proteome</keyword>
<feature type="transmembrane region" description="Helical" evidence="6">
    <location>
        <begin position="507"/>
        <end position="523"/>
    </location>
</feature>
<evidence type="ECO:0000256" key="4">
    <source>
        <dbReference type="ARBA" id="ARBA00022989"/>
    </source>
</evidence>
<dbReference type="GO" id="GO:0005886">
    <property type="term" value="C:plasma membrane"/>
    <property type="evidence" value="ECO:0007669"/>
    <property type="project" value="UniProtKB-SubCell"/>
</dbReference>
<evidence type="ECO:0000313" key="9">
    <source>
        <dbReference type="Proteomes" id="UP000237000"/>
    </source>
</evidence>
<feature type="domain" description="Integral membrane bound transporter" evidence="7">
    <location>
        <begin position="425"/>
        <end position="552"/>
    </location>
</feature>
<dbReference type="InParanoid" id="A0A2P5EGQ4"/>
<dbReference type="EMBL" id="JXTC01000158">
    <property type="protein sequence ID" value="PON84674.1"/>
    <property type="molecule type" value="Genomic_DNA"/>
</dbReference>
<comment type="subcellular location">
    <subcellularLocation>
        <location evidence="1">Cell membrane</location>
        <topology evidence="1">Multi-pass membrane protein</topology>
    </subcellularLocation>
</comment>
<keyword evidence="2" id="KW-1003">Cell membrane</keyword>
<keyword evidence="3 6" id="KW-0812">Transmembrane</keyword>
<dbReference type="OrthoDB" id="68611at2759"/>
<name>A0A2P5EGQ4_TREOI</name>
<protein>
    <submittedName>
        <fullName evidence="8">p-hydroxybenzoic acid efflux pump subunit</fullName>
    </submittedName>
</protein>
<organism evidence="8 9">
    <name type="scientific">Trema orientale</name>
    <name type="common">Charcoal tree</name>
    <name type="synonym">Celtis orientalis</name>
    <dbReference type="NCBI Taxonomy" id="63057"/>
    <lineage>
        <taxon>Eukaryota</taxon>
        <taxon>Viridiplantae</taxon>
        <taxon>Streptophyta</taxon>
        <taxon>Embryophyta</taxon>
        <taxon>Tracheophyta</taxon>
        <taxon>Spermatophyta</taxon>
        <taxon>Magnoliopsida</taxon>
        <taxon>eudicotyledons</taxon>
        <taxon>Gunneridae</taxon>
        <taxon>Pentapetalae</taxon>
        <taxon>rosids</taxon>
        <taxon>fabids</taxon>
        <taxon>Rosales</taxon>
        <taxon>Cannabaceae</taxon>
        <taxon>Trema</taxon>
    </lineage>
</organism>
<feature type="transmembrane region" description="Helical" evidence="6">
    <location>
        <begin position="100"/>
        <end position="118"/>
    </location>
</feature>
<dbReference type="STRING" id="63057.A0A2P5EGQ4"/>
<feature type="transmembrane region" description="Helical" evidence="6">
    <location>
        <begin position="153"/>
        <end position="176"/>
    </location>
</feature>
<evidence type="ECO:0000256" key="6">
    <source>
        <dbReference type="SAM" id="Phobius"/>
    </source>
</evidence>
<evidence type="ECO:0000259" key="7">
    <source>
        <dbReference type="Pfam" id="PF13515"/>
    </source>
</evidence>
<keyword evidence="5 6" id="KW-0472">Membrane</keyword>